<protein>
    <submittedName>
        <fullName evidence="1">Uncharacterized protein</fullName>
    </submittedName>
</protein>
<evidence type="ECO:0000313" key="2">
    <source>
        <dbReference type="Proteomes" id="UP000009168"/>
    </source>
</evidence>
<dbReference type="Proteomes" id="UP000009168">
    <property type="component" value="Unassembled WGS sequence"/>
</dbReference>
<keyword evidence="2" id="KW-1185">Reference proteome</keyword>
<dbReference type="InParanoid" id="I7MF28"/>
<dbReference type="KEGG" id="tet:TTHERM_00289020"/>
<sequence>MLLDALLLPICIKDKQRLYSDAQSYIYRYFGQKVKQISQVNRQMIFTSKLSFRVTFQEIKIDRYLIEERVGKFQFYYEMSVKQEVSY</sequence>
<accession>I7MF28</accession>
<dbReference type="EMBL" id="GG662651">
    <property type="protein sequence ID" value="EAR98374.2"/>
    <property type="molecule type" value="Genomic_DNA"/>
</dbReference>
<dbReference type="RefSeq" id="XP_001018619.2">
    <property type="nucleotide sequence ID" value="XM_001018619.2"/>
</dbReference>
<dbReference type="AlphaFoldDB" id="I7MF28"/>
<reference evidence="2" key="1">
    <citation type="journal article" date="2006" name="PLoS Biol.">
        <title>Macronuclear genome sequence of the ciliate Tetrahymena thermophila, a model eukaryote.</title>
        <authorList>
            <person name="Eisen J.A."/>
            <person name="Coyne R.S."/>
            <person name="Wu M."/>
            <person name="Wu D."/>
            <person name="Thiagarajan M."/>
            <person name="Wortman J.R."/>
            <person name="Badger J.H."/>
            <person name="Ren Q."/>
            <person name="Amedeo P."/>
            <person name="Jones K.M."/>
            <person name="Tallon L.J."/>
            <person name="Delcher A.L."/>
            <person name="Salzberg S.L."/>
            <person name="Silva J.C."/>
            <person name="Haas B.J."/>
            <person name="Majoros W.H."/>
            <person name="Farzad M."/>
            <person name="Carlton J.M."/>
            <person name="Smith R.K. Jr."/>
            <person name="Garg J."/>
            <person name="Pearlman R.E."/>
            <person name="Karrer K.M."/>
            <person name="Sun L."/>
            <person name="Manning G."/>
            <person name="Elde N.C."/>
            <person name="Turkewitz A.P."/>
            <person name="Asai D.J."/>
            <person name="Wilkes D.E."/>
            <person name="Wang Y."/>
            <person name="Cai H."/>
            <person name="Collins K."/>
            <person name="Stewart B.A."/>
            <person name="Lee S.R."/>
            <person name="Wilamowska K."/>
            <person name="Weinberg Z."/>
            <person name="Ruzzo W.L."/>
            <person name="Wloga D."/>
            <person name="Gaertig J."/>
            <person name="Frankel J."/>
            <person name="Tsao C.-C."/>
            <person name="Gorovsky M.A."/>
            <person name="Keeling P.J."/>
            <person name="Waller R.F."/>
            <person name="Patron N.J."/>
            <person name="Cherry J.M."/>
            <person name="Stover N.A."/>
            <person name="Krieger C.J."/>
            <person name="del Toro C."/>
            <person name="Ryder H.F."/>
            <person name="Williamson S.C."/>
            <person name="Barbeau R.A."/>
            <person name="Hamilton E.P."/>
            <person name="Orias E."/>
        </authorList>
    </citation>
    <scope>NUCLEOTIDE SEQUENCE [LARGE SCALE GENOMIC DNA]</scope>
    <source>
        <strain evidence="2">SB210</strain>
    </source>
</reference>
<dbReference type="GeneID" id="7834511"/>
<organism evidence="1 2">
    <name type="scientific">Tetrahymena thermophila (strain SB210)</name>
    <dbReference type="NCBI Taxonomy" id="312017"/>
    <lineage>
        <taxon>Eukaryota</taxon>
        <taxon>Sar</taxon>
        <taxon>Alveolata</taxon>
        <taxon>Ciliophora</taxon>
        <taxon>Intramacronucleata</taxon>
        <taxon>Oligohymenophorea</taxon>
        <taxon>Hymenostomatida</taxon>
        <taxon>Tetrahymenina</taxon>
        <taxon>Tetrahymenidae</taxon>
        <taxon>Tetrahymena</taxon>
    </lineage>
</organism>
<name>I7MF28_TETTS</name>
<gene>
    <name evidence="1" type="ORF">TTHERM_00289020</name>
</gene>
<proteinExistence type="predicted"/>
<evidence type="ECO:0000313" key="1">
    <source>
        <dbReference type="EMBL" id="EAR98374.2"/>
    </source>
</evidence>